<dbReference type="Pfam" id="PF10017">
    <property type="entry name" value="Methyltransf_33"/>
    <property type="match status" value="1"/>
</dbReference>
<dbReference type="OrthoDB" id="5289726at2"/>
<dbReference type="PIRSF" id="PIRSF018005">
    <property type="entry name" value="UCP018005"/>
    <property type="match status" value="1"/>
</dbReference>
<feature type="domain" description="Histidine-specific methyltransferase SAM-dependent" evidence="3">
    <location>
        <begin position="1"/>
        <end position="301"/>
    </location>
</feature>
<dbReference type="GO" id="GO:0008168">
    <property type="term" value="F:methyltransferase activity"/>
    <property type="evidence" value="ECO:0007669"/>
    <property type="project" value="UniProtKB-KW"/>
</dbReference>
<keyword evidence="5" id="KW-1185">Reference proteome</keyword>
<dbReference type="PANTHER" id="PTHR43397:SF1">
    <property type="entry name" value="ERGOTHIONEINE BIOSYNTHESIS PROTEIN 1"/>
    <property type="match status" value="1"/>
</dbReference>
<gene>
    <name evidence="4" type="primary">egtD</name>
    <name evidence="4" type="ORF">CK503_07250</name>
</gene>
<dbReference type="InterPro" id="IPR035094">
    <property type="entry name" value="EgtD"/>
</dbReference>
<dbReference type="Proteomes" id="UP000218831">
    <property type="component" value="Unassembled WGS sequence"/>
</dbReference>
<protein>
    <submittedName>
        <fullName evidence="4">L-histidine N(Alpha)-methyltransferase</fullName>
    </submittedName>
</protein>
<dbReference type="PANTHER" id="PTHR43397">
    <property type="entry name" value="ERGOTHIONEINE BIOSYNTHESIS PROTEIN 1"/>
    <property type="match status" value="1"/>
</dbReference>
<comment type="caution">
    <text evidence="4">The sequence shown here is derived from an EMBL/GenBank/DDBJ whole genome shotgun (WGS) entry which is preliminary data.</text>
</comment>
<sequence length="303" mass="34794">MQKEVLEGLTKSQKQLPSKYFYDEKGSDLFEQITRLNEYYLTDCEKEILQNNIKDIAGCIGKDVMLIELGSGSSYKTRFLLEELSDLSTYIPVDISEEFLLKTVSQLRLEYPKISIIPVFADYTSNFDLPVTEGSNQKQVVFFPGSTIGNFDPEEVQVFLNNMAGITADDSEMLVGVDLKKDPKVLEAAYNDKQGITAQFNKNMLTHLNRVLGADFDIEKFRHKAFYNEEAGRIEMHLISSQKQTVTIGDQRIAFEKGESIHTESSYKYGLEEFEELVADWYSVEKVWTDDKSYFSLQYLKKK</sequence>
<accession>A0A2A2GBS0</accession>
<dbReference type="EMBL" id="NSKE01000004">
    <property type="protein sequence ID" value="PAU94650.1"/>
    <property type="molecule type" value="Genomic_DNA"/>
</dbReference>
<reference evidence="4 5" key="1">
    <citation type="submission" date="2017-08" db="EMBL/GenBank/DDBJ databases">
        <title>Aliifodinibius alkalisoli sp. nov., isolated from saline alkaline soil.</title>
        <authorList>
            <person name="Liu D."/>
            <person name="Zhang G."/>
        </authorList>
    </citation>
    <scope>NUCLEOTIDE SEQUENCE [LARGE SCALE GENOMIC DNA]</scope>
    <source>
        <strain evidence="4 5">WN023</strain>
    </source>
</reference>
<dbReference type="AlphaFoldDB" id="A0A2A2GBS0"/>
<dbReference type="GO" id="GO:0032259">
    <property type="term" value="P:methylation"/>
    <property type="evidence" value="ECO:0007669"/>
    <property type="project" value="UniProtKB-KW"/>
</dbReference>
<evidence type="ECO:0000313" key="4">
    <source>
        <dbReference type="EMBL" id="PAU94650.1"/>
    </source>
</evidence>
<organism evidence="4 5">
    <name type="scientific">Fodinibius salipaludis</name>
    <dbReference type="NCBI Taxonomy" id="2032627"/>
    <lineage>
        <taxon>Bacteria</taxon>
        <taxon>Pseudomonadati</taxon>
        <taxon>Balneolota</taxon>
        <taxon>Balneolia</taxon>
        <taxon>Balneolales</taxon>
        <taxon>Balneolaceae</taxon>
        <taxon>Fodinibius</taxon>
    </lineage>
</organism>
<evidence type="ECO:0000256" key="2">
    <source>
        <dbReference type="ARBA" id="ARBA00022679"/>
    </source>
</evidence>
<dbReference type="InterPro" id="IPR051128">
    <property type="entry name" value="EgtD_Methyltrsf_superfamily"/>
</dbReference>
<dbReference type="SUPFAM" id="SSF53335">
    <property type="entry name" value="S-adenosyl-L-methionine-dependent methyltransferases"/>
    <property type="match status" value="1"/>
</dbReference>
<dbReference type="Gene3D" id="3.40.50.150">
    <property type="entry name" value="Vaccinia Virus protein VP39"/>
    <property type="match status" value="1"/>
</dbReference>
<evidence type="ECO:0000256" key="1">
    <source>
        <dbReference type="ARBA" id="ARBA00022603"/>
    </source>
</evidence>
<proteinExistence type="predicted"/>
<dbReference type="InterPro" id="IPR029063">
    <property type="entry name" value="SAM-dependent_MTases_sf"/>
</dbReference>
<evidence type="ECO:0000259" key="3">
    <source>
        <dbReference type="Pfam" id="PF10017"/>
    </source>
</evidence>
<dbReference type="InterPro" id="IPR017804">
    <property type="entry name" value="MeTrfase_EgtD-like"/>
</dbReference>
<keyword evidence="2 4" id="KW-0808">Transferase</keyword>
<dbReference type="InterPro" id="IPR019257">
    <property type="entry name" value="MeTrfase_dom"/>
</dbReference>
<keyword evidence="1 4" id="KW-0489">Methyltransferase</keyword>
<dbReference type="NCBIfam" id="TIGR03438">
    <property type="entry name" value="egtD_ergothio"/>
    <property type="match status" value="1"/>
</dbReference>
<evidence type="ECO:0000313" key="5">
    <source>
        <dbReference type="Proteomes" id="UP000218831"/>
    </source>
</evidence>
<name>A0A2A2GBS0_9BACT</name>